<gene>
    <name evidence="2" type="ORF">SAMN05892877_113162</name>
</gene>
<accession>A0A285UXG8</accession>
<reference evidence="2 3" key="1">
    <citation type="submission" date="2017-08" db="EMBL/GenBank/DDBJ databases">
        <authorList>
            <person name="de Groot N.N."/>
        </authorList>
    </citation>
    <scope>NUCLEOTIDE SEQUENCE [LARGE SCALE GENOMIC DNA]</scope>
    <source>
        <strain evidence="2 3">JC85</strain>
    </source>
</reference>
<feature type="compositionally biased region" description="Basic and acidic residues" evidence="1">
    <location>
        <begin position="1"/>
        <end position="20"/>
    </location>
</feature>
<dbReference type="AlphaFoldDB" id="A0A285UXG8"/>
<organism evidence="2 3">
    <name type="scientific">Rhizobium subbaraonis</name>
    <dbReference type="NCBI Taxonomy" id="908946"/>
    <lineage>
        <taxon>Bacteria</taxon>
        <taxon>Pseudomonadati</taxon>
        <taxon>Pseudomonadota</taxon>
        <taxon>Alphaproteobacteria</taxon>
        <taxon>Hyphomicrobiales</taxon>
        <taxon>Rhizobiaceae</taxon>
        <taxon>Rhizobium/Agrobacterium group</taxon>
        <taxon>Rhizobium</taxon>
    </lineage>
</organism>
<feature type="region of interest" description="Disordered" evidence="1">
    <location>
        <begin position="1"/>
        <end position="25"/>
    </location>
</feature>
<name>A0A285UXG8_9HYPH</name>
<dbReference type="Proteomes" id="UP000219167">
    <property type="component" value="Unassembled WGS sequence"/>
</dbReference>
<sequence>MAATKEEFFKRTKSSAEEKAAQTNAAARDIIAAEAVKRALKTERLRLLREAQAGERVDEPVAQKPKSRTSKKK</sequence>
<dbReference type="EMBL" id="OBQD01000013">
    <property type="protein sequence ID" value="SOC44921.1"/>
    <property type="molecule type" value="Genomic_DNA"/>
</dbReference>
<keyword evidence="3" id="KW-1185">Reference proteome</keyword>
<feature type="compositionally biased region" description="Basic and acidic residues" evidence="1">
    <location>
        <begin position="50"/>
        <end position="61"/>
    </location>
</feature>
<feature type="region of interest" description="Disordered" evidence="1">
    <location>
        <begin position="50"/>
        <end position="73"/>
    </location>
</feature>
<protein>
    <submittedName>
        <fullName evidence="2">Uncharacterized protein</fullName>
    </submittedName>
</protein>
<proteinExistence type="predicted"/>
<evidence type="ECO:0000313" key="2">
    <source>
        <dbReference type="EMBL" id="SOC44921.1"/>
    </source>
</evidence>
<evidence type="ECO:0000256" key="1">
    <source>
        <dbReference type="SAM" id="MobiDB-lite"/>
    </source>
</evidence>
<evidence type="ECO:0000313" key="3">
    <source>
        <dbReference type="Proteomes" id="UP000219167"/>
    </source>
</evidence>
<dbReference type="RefSeq" id="WP_097141677.1">
    <property type="nucleotide sequence ID" value="NZ_OBQD01000013.1"/>
</dbReference>